<organism evidence="5 6">
    <name type="scientific">Paenibacillus gyeongsangnamensis</name>
    <dbReference type="NCBI Taxonomy" id="3388067"/>
    <lineage>
        <taxon>Bacteria</taxon>
        <taxon>Bacillati</taxon>
        <taxon>Bacillota</taxon>
        <taxon>Bacilli</taxon>
        <taxon>Bacillales</taxon>
        <taxon>Paenibacillaceae</taxon>
        <taxon>Paenibacillus</taxon>
    </lineage>
</organism>
<dbReference type="InterPro" id="IPR016181">
    <property type="entry name" value="Acyl_CoA_acyltransferase"/>
</dbReference>
<evidence type="ECO:0000256" key="2">
    <source>
        <dbReference type="ARBA" id="ARBA00023251"/>
    </source>
</evidence>
<keyword evidence="5" id="KW-0012">Acyltransferase</keyword>
<protein>
    <submittedName>
        <fullName evidence="5">GNAT family N-acetyltransferase</fullName>
        <ecNumber evidence="5">2.3.1.-</ecNumber>
    </submittedName>
</protein>
<dbReference type="PROSITE" id="PS00893">
    <property type="entry name" value="NUDIX_BOX"/>
    <property type="match status" value="1"/>
</dbReference>
<feature type="domain" description="N-acetyltransferase" evidence="3">
    <location>
        <begin position="145"/>
        <end position="318"/>
    </location>
</feature>
<comment type="caution">
    <text evidence="5">The sequence shown here is derived from an EMBL/GenBank/DDBJ whole genome shotgun (WGS) entry which is preliminary data.</text>
</comment>
<dbReference type="EMBL" id="JAQAGZ010000003">
    <property type="protein sequence ID" value="MCZ8511948.1"/>
    <property type="molecule type" value="Genomic_DNA"/>
</dbReference>
<gene>
    <name evidence="5" type="ORF">O9H85_05825</name>
</gene>
<dbReference type="SUPFAM" id="SSF55729">
    <property type="entry name" value="Acyl-CoA N-acyltransferases (Nat)"/>
    <property type="match status" value="1"/>
</dbReference>
<dbReference type="PANTHER" id="PTHR31438">
    <property type="entry name" value="LYSINE N-ACYLTRANSFERASE C17G9.06C-RELATED"/>
    <property type="match status" value="1"/>
</dbReference>
<dbReference type="Pfam" id="PF00293">
    <property type="entry name" value="NUDIX"/>
    <property type="match status" value="1"/>
</dbReference>
<keyword evidence="2" id="KW-0046">Antibiotic resistance</keyword>
<sequence length="318" mass="36935">MNSWRGAAAICLNDRNELLMVLQGRPGEEKRWSVPSGGANDEESYEACCAREVWEETGYTVNIGSYLHQKSGVSRGTLYKVNYYEAEITGGAPSIQDPDGLIHDVGWKSAEDIETLALTYPEDRRFLLDMVMLGRSGIVFRSNPLTVRRMTLADSPLLLKWLNDPEVLRYYEGRDRPHTPAMVREYYNPDDDDIFRCILEHNDKPIGYMQYYPLDEEARVRWGLNERATEEITFGMDQFIGEPAYWNQGIGQMWLSSALQHVAERHQAASIMLDPQTWNERAVACYEKVGFRILKRLPEHEQHEGERRDCWLMEWRMK</sequence>
<accession>A0ABT4Q546</accession>
<feature type="domain" description="Nudix hydrolase" evidence="4">
    <location>
        <begin position="3"/>
        <end position="132"/>
    </location>
</feature>
<dbReference type="InterPro" id="IPR015797">
    <property type="entry name" value="NUDIX_hydrolase-like_dom_sf"/>
</dbReference>
<evidence type="ECO:0000313" key="5">
    <source>
        <dbReference type="EMBL" id="MCZ8511948.1"/>
    </source>
</evidence>
<dbReference type="InterPro" id="IPR020084">
    <property type="entry name" value="NUDIX_hydrolase_CS"/>
</dbReference>
<dbReference type="RefSeq" id="WP_269880341.1">
    <property type="nucleotide sequence ID" value="NZ_JAQAGZ010000003.1"/>
</dbReference>
<name>A0ABT4Q546_9BACL</name>
<dbReference type="CDD" id="cd02883">
    <property type="entry name" value="NUDIX_Hydrolase"/>
    <property type="match status" value="1"/>
</dbReference>
<keyword evidence="5" id="KW-0808">Transferase</keyword>
<proteinExistence type="predicted"/>
<reference evidence="5 6" key="1">
    <citation type="submission" date="2022-12" db="EMBL/GenBank/DDBJ databases">
        <title>Draft genome sequence of Paenibacillus sp. dW9.</title>
        <authorList>
            <person name="Choi E.-W."/>
            <person name="Kim D.-U."/>
        </authorList>
    </citation>
    <scope>NUCLEOTIDE SEQUENCE [LARGE SCALE GENOMIC DNA]</scope>
    <source>
        <strain evidence="6">dW9</strain>
    </source>
</reference>
<dbReference type="Gene3D" id="3.90.79.10">
    <property type="entry name" value="Nucleoside Triphosphate Pyrophosphohydrolase"/>
    <property type="match status" value="1"/>
</dbReference>
<dbReference type="PROSITE" id="PS51462">
    <property type="entry name" value="NUDIX"/>
    <property type="match status" value="1"/>
</dbReference>
<dbReference type="InterPro" id="IPR000086">
    <property type="entry name" value="NUDIX_hydrolase_dom"/>
</dbReference>
<dbReference type="Pfam" id="PF13523">
    <property type="entry name" value="Acetyltransf_8"/>
    <property type="match status" value="1"/>
</dbReference>
<dbReference type="Gene3D" id="3.40.630.30">
    <property type="match status" value="1"/>
</dbReference>
<evidence type="ECO:0000256" key="1">
    <source>
        <dbReference type="ARBA" id="ARBA00022801"/>
    </source>
</evidence>
<dbReference type="GO" id="GO:0016746">
    <property type="term" value="F:acyltransferase activity"/>
    <property type="evidence" value="ECO:0007669"/>
    <property type="project" value="UniProtKB-KW"/>
</dbReference>
<keyword evidence="1" id="KW-0378">Hydrolase</keyword>
<dbReference type="PROSITE" id="PS51186">
    <property type="entry name" value="GNAT"/>
    <property type="match status" value="1"/>
</dbReference>
<dbReference type="SUPFAM" id="SSF55811">
    <property type="entry name" value="Nudix"/>
    <property type="match status" value="1"/>
</dbReference>
<dbReference type="Proteomes" id="UP001527882">
    <property type="component" value="Unassembled WGS sequence"/>
</dbReference>
<evidence type="ECO:0000259" key="3">
    <source>
        <dbReference type="PROSITE" id="PS51186"/>
    </source>
</evidence>
<evidence type="ECO:0000313" key="6">
    <source>
        <dbReference type="Proteomes" id="UP001527882"/>
    </source>
</evidence>
<dbReference type="EC" id="2.3.1.-" evidence="5"/>
<evidence type="ECO:0000259" key="4">
    <source>
        <dbReference type="PROSITE" id="PS51462"/>
    </source>
</evidence>
<dbReference type="PANTHER" id="PTHR31438:SF1">
    <property type="entry name" value="LYSINE N-ACYLTRANSFERASE C17G9.06C-RELATED"/>
    <property type="match status" value="1"/>
</dbReference>
<dbReference type="InterPro" id="IPR000182">
    <property type="entry name" value="GNAT_dom"/>
</dbReference>
<keyword evidence="6" id="KW-1185">Reference proteome</keyword>